<dbReference type="PANTHER" id="PTHR31339:SF9">
    <property type="entry name" value="PLASMIN AND FIBRONECTIN-BINDING PROTEIN A"/>
    <property type="match status" value="1"/>
</dbReference>
<dbReference type="Gene3D" id="2.160.20.10">
    <property type="entry name" value="Single-stranded right-handed beta-helix, Pectin lyase-like"/>
    <property type="match status" value="1"/>
</dbReference>
<accession>A0A2T5JGS7</accession>
<reference evidence="3 4" key="1">
    <citation type="submission" date="2018-04" db="EMBL/GenBank/DDBJ databases">
        <title>Genomic Encyclopedia of Archaeal and Bacterial Type Strains, Phase II (KMG-II): from individual species to whole genera.</title>
        <authorList>
            <person name="Goeker M."/>
        </authorList>
    </citation>
    <scope>NUCLEOTIDE SEQUENCE [LARGE SCALE GENOMIC DNA]</scope>
    <source>
        <strain evidence="3 4">DSM 26809</strain>
    </source>
</reference>
<dbReference type="PANTHER" id="PTHR31339">
    <property type="entry name" value="PECTIN LYASE-RELATED"/>
    <property type="match status" value="1"/>
</dbReference>
<sequence length="515" mass="56238">MNTKHYLKTFLLTLNLAAFAALGQSKGSAGYNVTAYGAKGDGKSIDTKAINQAIDEAAAHGGGTVNFPAGNYLTGSIRLKNNISLNLEQGATIIAAPPTPEAGYDEPEKQSTDNPYQDYGHRHWHNSLIWGENLHDISITGQGTIWGKDLTRSNKGDDDKRPNKSISLRNCHNVIIKDISILHGGWFGILATGIDNFTVNNVKMDTNRDGMDIDCCQNVRISDCSVNSPYDDGICLKSSYGLGYARPTENVTITNCQVSGFDEGSFLDGTFKRNEKKYSDGNPTGRIKFGTESNGGFRNITISNCVFTYCRGLALETVDGALLEDVTINNITMRDIVNAPIFVRLGARMRAPADMKVGTCTRVIISNVVVYNADSRHGAIISGVPGNDINDLTLNNIRIYYKGGGTAEQAKREVPALEKGYPEPYQFGVMPSYGFFIRNVTDLKMNDVQVSYLTEDQRPPFILDNVNGADFQRIRAQKASGVPTFVLNNVKGLNIFNSVNIANTKLAGVTRKEIQ</sequence>
<dbReference type="RefSeq" id="WP_107826942.1">
    <property type="nucleotide sequence ID" value="NZ_CP160205.1"/>
</dbReference>
<evidence type="ECO:0000313" key="3">
    <source>
        <dbReference type="EMBL" id="PTR01566.1"/>
    </source>
</evidence>
<dbReference type="Pfam" id="PF12708">
    <property type="entry name" value="Pect-lyase_RHGA_epim"/>
    <property type="match status" value="1"/>
</dbReference>
<evidence type="ECO:0000259" key="2">
    <source>
        <dbReference type="Pfam" id="PF12708"/>
    </source>
</evidence>
<feature type="chain" id="PRO_5015636112" evidence="1">
    <location>
        <begin position="21"/>
        <end position="515"/>
    </location>
</feature>
<evidence type="ECO:0000256" key="1">
    <source>
        <dbReference type="SAM" id="SignalP"/>
    </source>
</evidence>
<dbReference type="InterPro" id="IPR024535">
    <property type="entry name" value="RHGA/B-epi-like_pectate_lyase"/>
</dbReference>
<name>A0A2T5JGS7_9SPHI</name>
<dbReference type="InterPro" id="IPR051801">
    <property type="entry name" value="GH28_Enzymes"/>
</dbReference>
<gene>
    <name evidence="3" type="ORF">C8P68_101800</name>
</gene>
<dbReference type="SMART" id="SM00710">
    <property type="entry name" value="PbH1"/>
    <property type="match status" value="8"/>
</dbReference>
<dbReference type="OrthoDB" id="9795222at2"/>
<dbReference type="EMBL" id="QAOQ01000001">
    <property type="protein sequence ID" value="PTR01566.1"/>
    <property type="molecule type" value="Genomic_DNA"/>
</dbReference>
<dbReference type="SUPFAM" id="SSF51126">
    <property type="entry name" value="Pectin lyase-like"/>
    <property type="match status" value="1"/>
</dbReference>
<organism evidence="3 4">
    <name type="scientific">Mucilaginibacter yixingensis</name>
    <dbReference type="NCBI Taxonomy" id="1295612"/>
    <lineage>
        <taxon>Bacteria</taxon>
        <taxon>Pseudomonadati</taxon>
        <taxon>Bacteroidota</taxon>
        <taxon>Sphingobacteriia</taxon>
        <taxon>Sphingobacteriales</taxon>
        <taxon>Sphingobacteriaceae</taxon>
        <taxon>Mucilaginibacter</taxon>
    </lineage>
</organism>
<dbReference type="InterPro" id="IPR012334">
    <property type="entry name" value="Pectin_lyas_fold"/>
</dbReference>
<dbReference type="InterPro" id="IPR006626">
    <property type="entry name" value="PbH1"/>
</dbReference>
<dbReference type="AlphaFoldDB" id="A0A2T5JGS7"/>
<dbReference type="Proteomes" id="UP000244168">
    <property type="component" value="Unassembled WGS sequence"/>
</dbReference>
<proteinExistence type="predicted"/>
<dbReference type="InterPro" id="IPR011050">
    <property type="entry name" value="Pectin_lyase_fold/virulence"/>
</dbReference>
<evidence type="ECO:0000313" key="4">
    <source>
        <dbReference type="Proteomes" id="UP000244168"/>
    </source>
</evidence>
<keyword evidence="4" id="KW-1185">Reference proteome</keyword>
<feature type="signal peptide" evidence="1">
    <location>
        <begin position="1"/>
        <end position="20"/>
    </location>
</feature>
<keyword evidence="1" id="KW-0732">Signal</keyword>
<feature type="domain" description="Rhamnogalacturonase A/B/Epimerase-like pectate lyase" evidence="2">
    <location>
        <begin position="32"/>
        <end position="261"/>
    </location>
</feature>
<protein>
    <submittedName>
        <fullName evidence="3">Polygalacturonase</fullName>
    </submittedName>
</protein>
<comment type="caution">
    <text evidence="3">The sequence shown here is derived from an EMBL/GenBank/DDBJ whole genome shotgun (WGS) entry which is preliminary data.</text>
</comment>